<gene>
    <name evidence="7" type="ORF">OJF2_02190</name>
</gene>
<evidence type="ECO:0000313" key="7">
    <source>
        <dbReference type="EMBL" id="QEH31754.1"/>
    </source>
</evidence>
<accession>A0A5B9VUI9</accession>
<dbReference type="GO" id="GO:0006508">
    <property type="term" value="P:proteolysis"/>
    <property type="evidence" value="ECO:0007669"/>
    <property type="project" value="UniProtKB-KW"/>
</dbReference>
<dbReference type="OrthoDB" id="9770276at2"/>
<dbReference type="InterPro" id="IPR008256">
    <property type="entry name" value="Peptidase_S1B"/>
</dbReference>
<dbReference type="KEGG" id="agv:OJF2_02190"/>
<evidence type="ECO:0000256" key="1">
    <source>
        <dbReference type="ARBA" id="ARBA00008764"/>
    </source>
</evidence>
<keyword evidence="5 6" id="KW-0720">Serine protease</keyword>
<dbReference type="AlphaFoldDB" id="A0A5B9VUI9"/>
<dbReference type="PRINTS" id="PR00839">
    <property type="entry name" value="V8PROTEASE"/>
</dbReference>
<evidence type="ECO:0000256" key="4">
    <source>
        <dbReference type="ARBA" id="ARBA00022801"/>
    </source>
</evidence>
<dbReference type="Pfam" id="PF13365">
    <property type="entry name" value="Trypsin_2"/>
    <property type="match status" value="1"/>
</dbReference>
<dbReference type="Proteomes" id="UP000324233">
    <property type="component" value="Chromosome"/>
</dbReference>
<dbReference type="EMBL" id="CP042997">
    <property type="protein sequence ID" value="QEH31754.1"/>
    <property type="molecule type" value="Genomic_DNA"/>
</dbReference>
<evidence type="ECO:0000256" key="3">
    <source>
        <dbReference type="ARBA" id="ARBA00022729"/>
    </source>
</evidence>
<evidence type="ECO:0000256" key="2">
    <source>
        <dbReference type="ARBA" id="ARBA00022670"/>
    </source>
</evidence>
<dbReference type="EC" id="3.4.21.-" evidence="6"/>
<organism evidence="7 8">
    <name type="scientific">Aquisphaera giovannonii</name>
    <dbReference type="NCBI Taxonomy" id="406548"/>
    <lineage>
        <taxon>Bacteria</taxon>
        <taxon>Pseudomonadati</taxon>
        <taxon>Planctomycetota</taxon>
        <taxon>Planctomycetia</taxon>
        <taxon>Isosphaerales</taxon>
        <taxon>Isosphaeraceae</taxon>
        <taxon>Aquisphaera</taxon>
    </lineage>
</organism>
<name>A0A5B9VUI9_9BACT</name>
<dbReference type="RefSeq" id="WP_148590464.1">
    <property type="nucleotide sequence ID" value="NZ_CP042997.1"/>
</dbReference>
<dbReference type="PANTHER" id="PTHR14389:SF3">
    <property type="entry name" value="PROTEIN FAM111A-LIKE"/>
    <property type="match status" value="1"/>
</dbReference>
<dbReference type="InterPro" id="IPR028301">
    <property type="entry name" value="V8_his_AS"/>
</dbReference>
<comment type="similarity">
    <text evidence="1 6">Belongs to the peptidase S1B family.</text>
</comment>
<sequence length="379" mass="41742">MAMQILLNEIPILINAIEDGFPSPDLLDPVILALNDSIERHGGLHIRYPTLLLNLVKYYNAKWWIDKLLQALLRPRPDNGRLAEFAWRHGIAFQPPNAIAEVASESAELERMLDPIRGFADFGSLLNRLGAIANAICQISYPVNGATAYGTGFLIGDSTLLTNWHVVELVTTANRKDVELLFDYRTTSAGTTDGGTVHRLVDDDQGWLIDHSPYDPRDVAAEPIAQRLADTRPDYCLDYAVLRTEGSPGAEPASGMTRGFLTLPAGPVNPADLKPDAGLFIIQHPYDPPTQKPLPLQYDWEKPAVRGLNANGTRVVYGVNTRKGSSGSPCFNTKFELVALHHAGAMDWPADAKYIYNQGMPIDRVRKLLADRGKLGEVK</sequence>
<dbReference type="GO" id="GO:0008236">
    <property type="term" value="F:serine-type peptidase activity"/>
    <property type="evidence" value="ECO:0007669"/>
    <property type="project" value="UniProtKB-KW"/>
</dbReference>
<dbReference type="Gene3D" id="2.40.10.10">
    <property type="entry name" value="Trypsin-like serine proteases"/>
    <property type="match status" value="2"/>
</dbReference>
<evidence type="ECO:0000313" key="8">
    <source>
        <dbReference type="Proteomes" id="UP000324233"/>
    </source>
</evidence>
<dbReference type="PANTHER" id="PTHR14389">
    <property type="entry name" value="SI:CH1073-475A24.1"/>
    <property type="match status" value="1"/>
</dbReference>
<dbReference type="InterPro" id="IPR043504">
    <property type="entry name" value="Peptidase_S1_PA_chymotrypsin"/>
</dbReference>
<dbReference type="InterPro" id="IPR009003">
    <property type="entry name" value="Peptidase_S1_PA"/>
</dbReference>
<reference evidence="7 8" key="1">
    <citation type="submission" date="2019-08" db="EMBL/GenBank/DDBJ databases">
        <title>Deep-cultivation of Planctomycetes and their phenomic and genomic characterization uncovers novel biology.</title>
        <authorList>
            <person name="Wiegand S."/>
            <person name="Jogler M."/>
            <person name="Boedeker C."/>
            <person name="Pinto D."/>
            <person name="Vollmers J."/>
            <person name="Rivas-Marin E."/>
            <person name="Kohn T."/>
            <person name="Peeters S.H."/>
            <person name="Heuer A."/>
            <person name="Rast P."/>
            <person name="Oberbeckmann S."/>
            <person name="Bunk B."/>
            <person name="Jeske O."/>
            <person name="Meyerdierks A."/>
            <person name="Storesund J.E."/>
            <person name="Kallscheuer N."/>
            <person name="Luecker S."/>
            <person name="Lage O.M."/>
            <person name="Pohl T."/>
            <person name="Merkel B.J."/>
            <person name="Hornburger P."/>
            <person name="Mueller R.-W."/>
            <person name="Bruemmer F."/>
            <person name="Labrenz M."/>
            <person name="Spormann A.M."/>
            <person name="Op den Camp H."/>
            <person name="Overmann J."/>
            <person name="Amann R."/>
            <person name="Jetten M.S.M."/>
            <person name="Mascher T."/>
            <person name="Medema M.H."/>
            <person name="Devos D.P."/>
            <person name="Kaster A.-K."/>
            <person name="Ovreas L."/>
            <person name="Rohde M."/>
            <person name="Galperin M.Y."/>
            <person name="Jogler C."/>
        </authorList>
    </citation>
    <scope>NUCLEOTIDE SEQUENCE [LARGE SCALE GENOMIC DNA]</scope>
    <source>
        <strain evidence="7 8">OJF2</strain>
    </source>
</reference>
<keyword evidence="8" id="KW-1185">Reference proteome</keyword>
<dbReference type="SUPFAM" id="SSF50494">
    <property type="entry name" value="Trypsin-like serine proteases"/>
    <property type="match status" value="1"/>
</dbReference>
<evidence type="ECO:0000256" key="5">
    <source>
        <dbReference type="ARBA" id="ARBA00022825"/>
    </source>
</evidence>
<dbReference type="PROSITE" id="PS00672">
    <property type="entry name" value="V8_HIS"/>
    <property type="match status" value="1"/>
</dbReference>
<keyword evidence="2 6" id="KW-0645">Protease</keyword>
<keyword evidence="3" id="KW-0732">Signal</keyword>
<protein>
    <recommendedName>
        <fullName evidence="6">Serine protease</fullName>
        <ecNumber evidence="6">3.4.21.-</ecNumber>
    </recommendedName>
</protein>
<evidence type="ECO:0000256" key="6">
    <source>
        <dbReference type="RuleBase" id="RU004296"/>
    </source>
</evidence>
<proteinExistence type="inferred from homology"/>
<keyword evidence="4 6" id="KW-0378">Hydrolase</keyword>